<protein>
    <submittedName>
        <fullName evidence="9">Cytochrome c family protein</fullName>
    </submittedName>
</protein>
<accession>C1F0X8</accession>
<dbReference type="Proteomes" id="UP000002207">
    <property type="component" value="Chromosome"/>
</dbReference>
<evidence type="ECO:0000256" key="3">
    <source>
        <dbReference type="ARBA" id="ARBA00022723"/>
    </source>
</evidence>
<feature type="chain" id="PRO_5002909198" evidence="7">
    <location>
        <begin position="23"/>
        <end position="106"/>
    </location>
</feature>
<evidence type="ECO:0000259" key="8">
    <source>
        <dbReference type="PROSITE" id="PS51007"/>
    </source>
</evidence>
<evidence type="ECO:0000256" key="5">
    <source>
        <dbReference type="ARBA" id="ARBA00023004"/>
    </source>
</evidence>
<dbReference type="PRINTS" id="PR00605">
    <property type="entry name" value="CYTCHROMECIC"/>
</dbReference>
<feature type="signal peptide" evidence="7">
    <location>
        <begin position="1"/>
        <end position="22"/>
    </location>
</feature>
<dbReference type="PANTHER" id="PTHR37823:SF1">
    <property type="entry name" value="CYTOCHROME C-553-LIKE"/>
    <property type="match status" value="1"/>
</dbReference>
<keyword evidence="10" id="KW-1185">Reference proteome</keyword>
<dbReference type="PANTHER" id="PTHR37823">
    <property type="entry name" value="CYTOCHROME C-553-LIKE"/>
    <property type="match status" value="1"/>
</dbReference>
<dbReference type="GO" id="GO:0009055">
    <property type="term" value="F:electron transfer activity"/>
    <property type="evidence" value="ECO:0007669"/>
    <property type="project" value="InterPro"/>
</dbReference>
<dbReference type="eggNOG" id="COG2010">
    <property type="taxonomic scope" value="Bacteria"/>
</dbReference>
<organism evidence="9 10">
    <name type="scientific">Acidobacterium capsulatum (strain ATCC 51196 / DSM 11244 / BCRC 80197 / JCM 7670 / NBRC 15755 / NCIMB 13165 / 161)</name>
    <dbReference type="NCBI Taxonomy" id="240015"/>
    <lineage>
        <taxon>Bacteria</taxon>
        <taxon>Pseudomonadati</taxon>
        <taxon>Acidobacteriota</taxon>
        <taxon>Terriglobia</taxon>
        <taxon>Terriglobales</taxon>
        <taxon>Acidobacteriaceae</taxon>
        <taxon>Acidobacterium</taxon>
    </lineage>
</organism>
<dbReference type="Pfam" id="PF13442">
    <property type="entry name" value="Cytochrome_CBB3"/>
    <property type="match status" value="1"/>
</dbReference>
<evidence type="ECO:0000256" key="4">
    <source>
        <dbReference type="ARBA" id="ARBA00022982"/>
    </source>
</evidence>
<dbReference type="STRING" id="240015.ACP_0477"/>
<dbReference type="InParanoid" id="C1F0X8"/>
<dbReference type="EMBL" id="CP001472">
    <property type="protein sequence ID" value="ACO31634.1"/>
    <property type="molecule type" value="Genomic_DNA"/>
</dbReference>
<dbReference type="InterPro" id="IPR036909">
    <property type="entry name" value="Cyt_c-like_dom_sf"/>
</dbReference>
<sequence length="106" mass="11007">MKFTRSLVVLTAAVLTVPAVFAQGPAASLYGSKCAMCHGADGKAATPVAKMMGVPSFDSAASKKQTNAALTAIVEDGKGKMPAYKSQLSGTQVKELVAYIRTLQKK</sequence>
<dbReference type="KEGG" id="aca:ACP_0477"/>
<evidence type="ECO:0000256" key="7">
    <source>
        <dbReference type="SAM" id="SignalP"/>
    </source>
</evidence>
<dbReference type="GO" id="GO:0020037">
    <property type="term" value="F:heme binding"/>
    <property type="evidence" value="ECO:0007669"/>
    <property type="project" value="InterPro"/>
</dbReference>
<keyword evidence="2 6" id="KW-0349">Heme</keyword>
<dbReference type="InterPro" id="IPR009056">
    <property type="entry name" value="Cyt_c-like_dom"/>
</dbReference>
<dbReference type="RefSeq" id="WP_012680869.1">
    <property type="nucleotide sequence ID" value="NC_012483.1"/>
</dbReference>
<gene>
    <name evidence="9" type="ordered locus">ACP_0477</name>
</gene>
<keyword evidence="4" id="KW-0249">Electron transport</keyword>
<evidence type="ECO:0000256" key="1">
    <source>
        <dbReference type="ARBA" id="ARBA00022448"/>
    </source>
</evidence>
<dbReference type="SUPFAM" id="SSF46626">
    <property type="entry name" value="Cytochrome c"/>
    <property type="match status" value="1"/>
</dbReference>
<keyword evidence="7" id="KW-0732">Signal</keyword>
<dbReference type="AlphaFoldDB" id="C1F0X8"/>
<dbReference type="Gene3D" id="1.10.760.10">
    <property type="entry name" value="Cytochrome c-like domain"/>
    <property type="match status" value="1"/>
</dbReference>
<evidence type="ECO:0000256" key="6">
    <source>
        <dbReference type="PROSITE-ProRule" id="PRU00433"/>
    </source>
</evidence>
<dbReference type="PROSITE" id="PS51007">
    <property type="entry name" value="CYTC"/>
    <property type="match status" value="1"/>
</dbReference>
<reference evidence="9 10" key="1">
    <citation type="journal article" date="2009" name="Appl. Environ. Microbiol.">
        <title>Three genomes from the phylum Acidobacteria provide insight into the lifestyles of these microorganisms in soils.</title>
        <authorList>
            <person name="Ward N.L."/>
            <person name="Challacombe J.F."/>
            <person name="Janssen P.H."/>
            <person name="Henrissat B."/>
            <person name="Coutinho P.M."/>
            <person name="Wu M."/>
            <person name="Xie G."/>
            <person name="Haft D.H."/>
            <person name="Sait M."/>
            <person name="Badger J."/>
            <person name="Barabote R.D."/>
            <person name="Bradley B."/>
            <person name="Brettin T.S."/>
            <person name="Brinkac L.M."/>
            <person name="Bruce D."/>
            <person name="Creasy T."/>
            <person name="Daugherty S.C."/>
            <person name="Davidsen T.M."/>
            <person name="DeBoy R.T."/>
            <person name="Detter J.C."/>
            <person name="Dodson R.J."/>
            <person name="Durkin A.S."/>
            <person name="Ganapathy A."/>
            <person name="Gwinn-Giglio M."/>
            <person name="Han C.S."/>
            <person name="Khouri H."/>
            <person name="Kiss H."/>
            <person name="Kothari S.P."/>
            <person name="Madupu R."/>
            <person name="Nelson K.E."/>
            <person name="Nelson W.C."/>
            <person name="Paulsen I."/>
            <person name="Penn K."/>
            <person name="Ren Q."/>
            <person name="Rosovitz M.J."/>
            <person name="Selengut J.D."/>
            <person name="Shrivastava S."/>
            <person name="Sullivan S.A."/>
            <person name="Tapia R."/>
            <person name="Thompson L.S."/>
            <person name="Watkins K.L."/>
            <person name="Yang Q."/>
            <person name="Yu C."/>
            <person name="Zafar N."/>
            <person name="Zhou L."/>
            <person name="Kuske C.R."/>
        </authorList>
    </citation>
    <scope>NUCLEOTIDE SEQUENCE [LARGE SCALE GENOMIC DNA]</scope>
    <source>
        <strain evidence="10">ATCC 51196 / DSM 11244 / BCRC 80197 / JCM 7670 / NBRC 15755 / NCIMB 13165 / 161</strain>
    </source>
</reference>
<evidence type="ECO:0000313" key="9">
    <source>
        <dbReference type="EMBL" id="ACO31634.1"/>
    </source>
</evidence>
<proteinExistence type="predicted"/>
<evidence type="ECO:0000313" key="10">
    <source>
        <dbReference type="Proteomes" id="UP000002207"/>
    </source>
</evidence>
<keyword evidence="1" id="KW-0813">Transport</keyword>
<dbReference type="InterPro" id="IPR051811">
    <property type="entry name" value="Cytochrome_c550/c551-like"/>
</dbReference>
<dbReference type="GO" id="GO:0005506">
    <property type="term" value="F:iron ion binding"/>
    <property type="evidence" value="ECO:0007669"/>
    <property type="project" value="InterPro"/>
</dbReference>
<feature type="domain" description="Cytochrome c" evidence="8">
    <location>
        <begin position="19"/>
        <end position="104"/>
    </location>
</feature>
<name>C1F0X8_ACIC5</name>
<keyword evidence="5 6" id="KW-0408">Iron</keyword>
<dbReference type="OrthoDB" id="123252at2"/>
<keyword evidence="3 6" id="KW-0479">Metal-binding</keyword>
<evidence type="ECO:0000256" key="2">
    <source>
        <dbReference type="ARBA" id="ARBA00022617"/>
    </source>
</evidence>
<dbReference type="HOGENOM" id="CLU_101159_6_3_0"/>
<dbReference type="InterPro" id="IPR008168">
    <property type="entry name" value="Cyt_C_IC"/>
</dbReference>